<feature type="transmembrane region" description="Helical" evidence="8">
    <location>
        <begin position="310"/>
        <end position="327"/>
    </location>
</feature>
<dbReference type="InterPro" id="IPR003804">
    <property type="entry name" value="Lactate_perm"/>
</dbReference>
<dbReference type="OrthoDB" id="3691279at2"/>
<feature type="transmembrane region" description="Helical" evidence="8">
    <location>
        <begin position="59"/>
        <end position="80"/>
    </location>
</feature>
<feature type="transmembrane region" description="Helical" evidence="8">
    <location>
        <begin position="209"/>
        <end position="227"/>
    </location>
</feature>
<feature type="transmembrane region" description="Helical" evidence="8">
    <location>
        <begin position="174"/>
        <end position="197"/>
    </location>
</feature>
<dbReference type="GO" id="GO:0015129">
    <property type="term" value="F:lactate transmembrane transporter activity"/>
    <property type="evidence" value="ECO:0007669"/>
    <property type="project" value="InterPro"/>
</dbReference>
<reference evidence="9 10" key="1">
    <citation type="submission" date="2015-03" db="EMBL/GenBank/DDBJ databases">
        <title>Pseudomonas fluorescens 1855-344 Genome sequencing and assembly.</title>
        <authorList>
            <person name="Eng W.W.H."/>
            <person name="Gan H.M."/>
            <person name="Savka M.A."/>
        </authorList>
    </citation>
    <scope>NUCLEOTIDE SEQUENCE [LARGE SCALE GENOMIC DNA]</scope>
    <source>
        <strain evidence="9 10">1855-344</strain>
    </source>
</reference>
<accession>A0A0F4XNZ6</accession>
<dbReference type="GO" id="GO:0015295">
    <property type="term" value="F:solute:proton symporter activity"/>
    <property type="evidence" value="ECO:0007669"/>
    <property type="project" value="TreeGrafter"/>
</dbReference>
<feature type="transmembrane region" description="Helical" evidence="8">
    <location>
        <begin position="348"/>
        <end position="369"/>
    </location>
</feature>
<evidence type="ECO:0000256" key="6">
    <source>
        <dbReference type="ARBA" id="ARBA00022989"/>
    </source>
</evidence>
<evidence type="ECO:0000256" key="7">
    <source>
        <dbReference type="ARBA" id="ARBA00023136"/>
    </source>
</evidence>
<keyword evidence="7 8" id="KW-0472">Membrane</keyword>
<sequence length="486" mass="51042">MLALFHLSPVLLVTAMLVGLRRPPMHAAIAGTALVLVLWLAGAADAWRLGSMVAAAQDTAVLFASTAFVIVPGLVFVIFIERMGVNLALSQWVRSLGLGRGDQVVFIVLGLAPLLEAMTGFGVSLIATVPLLLSLFERRIALRIALTGMAIMPWGTLGLASVIGASLVHLDAPALASTSALTSAPVFLALSAIALSLAGVRDSREWRALGAFWLLFVGVLYGASRWLGPEVAGVAAGLVTATAVLSAGLWRLRRNDSERGAVQWPRQAWPYLMLIVCIVALKMVWAITSWQDHWVVQGAQVTWKPLASPGLALVLVLIGLGFHARHTQRQTALDVSMPAALVARAKRPLLTIFFFLAMSQMMVKAGFLAGLMQMLAGLSPAAATSLVALFGALSGYMTGSNVGGNAIFMPAIAMLPESSRLLLAAVQNSSAGHAALGSLSVVMLILGLAKTQAKEEGELVRFGFTLVCLNTALVALGAALLSGWFG</sequence>
<feature type="transmembrane region" description="Helical" evidence="8">
    <location>
        <begin position="104"/>
        <end position="133"/>
    </location>
</feature>
<feature type="transmembrane region" description="Helical" evidence="8">
    <location>
        <begin position="145"/>
        <end position="168"/>
    </location>
</feature>
<feature type="transmembrane region" description="Helical" evidence="8">
    <location>
        <begin position="431"/>
        <end position="449"/>
    </location>
</feature>
<evidence type="ECO:0000256" key="1">
    <source>
        <dbReference type="ARBA" id="ARBA00004651"/>
    </source>
</evidence>
<protein>
    <submittedName>
        <fullName evidence="9">Transporter</fullName>
    </submittedName>
</protein>
<comment type="caution">
    <text evidence="9">The sequence shown here is derived from an EMBL/GenBank/DDBJ whole genome shotgun (WGS) entry which is preliminary data.</text>
</comment>
<evidence type="ECO:0000313" key="9">
    <source>
        <dbReference type="EMBL" id="KKA07535.1"/>
    </source>
</evidence>
<comment type="subcellular location">
    <subcellularLocation>
        <location evidence="1">Cell membrane</location>
        <topology evidence="1">Multi-pass membrane protein</topology>
    </subcellularLocation>
</comment>
<dbReference type="PATRIC" id="fig|132476.4.peg.849"/>
<dbReference type="AlphaFoldDB" id="A0A0F4XNZ6"/>
<evidence type="ECO:0000256" key="5">
    <source>
        <dbReference type="ARBA" id="ARBA00022692"/>
    </source>
</evidence>
<feature type="transmembrane region" description="Helical" evidence="8">
    <location>
        <begin position="233"/>
        <end position="250"/>
    </location>
</feature>
<evidence type="ECO:0000256" key="3">
    <source>
        <dbReference type="ARBA" id="ARBA00022448"/>
    </source>
</evidence>
<feature type="transmembrane region" description="Helical" evidence="8">
    <location>
        <begin position="461"/>
        <end position="485"/>
    </location>
</feature>
<dbReference type="GO" id="GO:0005886">
    <property type="term" value="C:plasma membrane"/>
    <property type="evidence" value="ECO:0007669"/>
    <property type="project" value="UniProtKB-SubCell"/>
</dbReference>
<dbReference type="PANTHER" id="PTHR30003:SF0">
    <property type="entry name" value="GLYCOLATE PERMEASE GLCA-RELATED"/>
    <property type="match status" value="1"/>
</dbReference>
<feature type="transmembrane region" description="Helical" evidence="8">
    <location>
        <begin position="271"/>
        <end position="290"/>
    </location>
</feature>
<evidence type="ECO:0000313" key="10">
    <source>
        <dbReference type="Proteomes" id="UP000033662"/>
    </source>
</evidence>
<keyword evidence="3" id="KW-0813">Transport</keyword>
<keyword evidence="5 8" id="KW-0812">Transmembrane</keyword>
<keyword evidence="4" id="KW-1003">Cell membrane</keyword>
<dbReference type="PANTHER" id="PTHR30003">
    <property type="entry name" value="L-LACTATE PERMEASE"/>
    <property type="match status" value="1"/>
</dbReference>
<name>A0A0F4XNZ6_9PSED</name>
<evidence type="ECO:0000256" key="4">
    <source>
        <dbReference type="ARBA" id="ARBA00022475"/>
    </source>
</evidence>
<gene>
    <name evidence="9" type="ORF">VP02_13815</name>
</gene>
<dbReference type="EMBL" id="JZXC01000011">
    <property type="protein sequence ID" value="KKA07535.1"/>
    <property type="molecule type" value="Genomic_DNA"/>
</dbReference>
<organism evidence="9 10">
    <name type="scientific">Pseudomonas kilonensis</name>
    <dbReference type="NCBI Taxonomy" id="132476"/>
    <lineage>
        <taxon>Bacteria</taxon>
        <taxon>Pseudomonadati</taxon>
        <taxon>Pseudomonadota</taxon>
        <taxon>Gammaproteobacteria</taxon>
        <taxon>Pseudomonadales</taxon>
        <taxon>Pseudomonadaceae</taxon>
        <taxon>Pseudomonas</taxon>
    </lineage>
</organism>
<evidence type="ECO:0000256" key="2">
    <source>
        <dbReference type="ARBA" id="ARBA00010100"/>
    </source>
</evidence>
<evidence type="ECO:0000256" key="8">
    <source>
        <dbReference type="SAM" id="Phobius"/>
    </source>
</evidence>
<feature type="transmembrane region" description="Helical" evidence="8">
    <location>
        <begin position="27"/>
        <end position="47"/>
    </location>
</feature>
<dbReference type="Proteomes" id="UP000033662">
    <property type="component" value="Unassembled WGS sequence"/>
</dbReference>
<comment type="similarity">
    <text evidence="2">Belongs to the lactate permease family.</text>
</comment>
<keyword evidence="6 8" id="KW-1133">Transmembrane helix</keyword>
<proteinExistence type="inferred from homology"/>